<reference evidence="5" key="1">
    <citation type="submission" date="2019-10" db="EMBL/GenBank/DDBJ databases">
        <title>Antimicrobial potential of Antarctic Bacteria.</title>
        <authorList>
            <person name="Benaud N."/>
            <person name="Edwards R.J."/>
            <person name="Ferrari B.C."/>
        </authorList>
    </citation>
    <scope>NUCLEOTIDE SEQUENCE [LARGE SCALE GENOMIC DNA]</scope>
    <source>
        <strain evidence="5">NBSH44</strain>
    </source>
</reference>
<feature type="chain" id="PRO_5028849250" description="SnoaL-like domain-containing protein" evidence="3">
    <location>
        <begin position="32"/>
        <end position="173"/>
    </location>
</feature>
<sequence length="173" mass="17929">MTRRSKNPAGWAALLAAVLICALGGWSYAQARGDDTLAYAKARDAALAEGKRHLARLNSLDGSDAGSVRTGLSAWLDSSTGPLHEQLERTRGKDAQELAESGATARGKVTDAALTALDERTGTAALIATVDVEVSPRTGKGGTQRKRFEATLARTGDGWKVKSLTAIPVGGGA</sequence>
<proteinExistence type="predicted"/>
<feature type="signal peptide" evidence="3">
    <location>
        <begin position="1"/>
        <end position="31"/>
    </location>
</feature>
<keyword evidence="3" id="KW-0732">Signal</keyword>
<dbReference type="PANTHER" id="PTHR37042:SF4">
    <property type="entry name" value="OUTER MEMBRANE PROTEIN RV1973"/>
    <property type="match status" value="1"/>
</dbReference>
<evidence type="ECO:0000256" key="3">
    <source>
        <dbReference type="SAM" id="SignalP"/>
    </source>
</evidence>
<dbReference type="PANTHER" id="PTHR37042">
    <property type="entry name" value="OUTER MEMBRANE PROTEIN RV1973"/>
    <property type="match status" value="1"/>
</dbReference>
<dbReference type="GO" id="GO:0016020">
    <property type="term" value="C:membrane"/>
    <property type="evidence" value="ECO:0007669"/>
    <property type="project" value="UniProtKB-SubCell"/>
</dbReference>
<organism evidence="4 5">
    <name type="scientific">Streptomyces finlayi</name>
    <dbReference type="NCBI Taxonomy" id="67296"/>
    <lineage>
        <taxon>Bacteria</taxon>
        <taxon>Bacillati</taxon>
        <taxon>Actinomycetota</taxon>
        <taxon>Actinomycetes</taxon>
        <taxon>Kitasatosporales</taxon>
        <taxon>Streptomycetaceae</taxon>
        <taxon>Streptomyces</taxon>
    </lineage>
</organism>
<evidence type="ECO:0000256" key="1">
    <source>
        <dbReference type="ARBA" id="ARBA00004370"/>
    </source>
</evidence>
<evidence type="ECO:0008006" key="6">
    <source>
        <dbReference type="Google" id="ProtNLM"/>
    </source>
</evidence>
<accession>A0A7G7BEE2</accession>
<evidence type="ECO:0000313" key="5">
    <source>
        <dbReference type="Proteomes" id="UP000515307"/>
    </source>
</evidence>
<dbReference type="RefSeq" id="WP_185297277.1">
    <property type="nucleotide sequence ID" value="NZ_CP045702.1"/>
</dbReference>
<comment type="subcellular location">
    <subcellularLocation>
        <location evidence="1">Membrane</location>
    </subcellularLocation>
</comment>
<dbReference type="EMBL" id="CP045702">
    <property type="protein sequence ID" value="QNE73707.1"/>
    <property type="molecule type" value="Genomic_DNA"/>
</dbReference>
<dbReference type="AlphaFoldDB" id="A0A7G7BEE2"/>
<evidence type="ECO:0000256" key="2">
    <source>
        <dbReference type="ARBA" id="ARBA00023136"/>
    </source>
</evidence>
<dbReference type="Proteomes" id="UP000515307">
    <property type="component" value="Chromosome"/>
</dbReference>
<keyword evidence="2" id="KW-0472">Membrane</keyword>
<keyword evidence="5" id="KW-1185">Reference proteome</keyword>
<protein>
    <recommendedName>
        <fullName evidence="6">SnoaL-like domain-containing protein</fullName>
    </recommendedName>
</protein>
<name>A0A7G7BEE2_9ACTN</name>
<gene>
    <name evidence="4" type="ORF">F0344_02965</name>
</gene>
<dbReference type="KEGG" id="sfiy:F0344_02965"/>
<evidence type="ECO:0000313" key="4">
    <source>
        <dbReference type="EMBL" id="QNE73707.1"/>
    </source>
</evidence>